<sequence>MTRTSLSLTVSLLLAGAMLGGCAKPASEEQAAAPATPAATPAAPAPAPAPQESADIFRFKVGALDAVALLDGTIDTPNDGKTFGVGQKTEDVAALLTANGQPTDVLHLSIQPLLVRDGDRTLLFDTGAGDVSWAKAGKLQASLKAAGVEPAQVTDIFISHGHPDHVGGLLAKDGTLAFPNAAVHLSAPEWAAIQKNPDAAKLVAAIGPKVATFEPGATVLPGVTAVALPGHTPGHSAYEIASGGERLLYIGDAAHHSIVSVQRPDWTIGYDTDAPTAQAARRALLKRAADGNLRVYAVHFPFPGLGHVKAQGDAYVWVPEG</sequence>
<reference evidence="8 9" key="1">
    <citation type="submission" date="2018-08" db="EMBL/GenBank/DDBJ databases">
        <title>Lysobacter soli KCTC 22011, whole genome shotgun sequence.</title>
        <authorList>
            <person name="Zhang X."/>
            <person name="Feng G."/>
            <person name="Zhu H."/>
        </authorList>
    </citation>
    <scope>NUCLEOTIDE SEQUENCE [LARGE SCALE GENOMIC DNA]</scope>
    <source>
        <strain evidence="8 9">KCTC 22011</strain>
    </source>
</reference>
<gene>
    <name evidence="8" type="ORF">DX912_12570</name>
</gene>
<feature type="compositionally biased region" description="Low complexity" evidence="5">
    <location>
        <begin position="30"/>
        <end position="42"/>
    </location>
</feature>
<protein>
    <submittedName>
        <fullName evidence="8">MBL fold metallo-hydrolase</fullName>
    </submittedName>
</protein>
<dbReference type="Pfam" id="PF00753">
    <property type="entry name" value="Lactamase_B"/>
    <property type="match status" value="1"/>
</dbReference>
<dbReference type="EMBL" id="QTJR01000008">
    <property type="protein sequence ID" value="RDY66577.1"/>
    <property type="molecule type" value="Genomic_DNA"/>
</dbReference>
<dbReference type="PROSITE" id="PS51257">
    <property type="entry name" value="PROKAR_LIPOPROTEIN"/>
    <property type="match status" value="1"/>
</dbReference>
<feature type="domain" description="Metallo-beta-lactamase" evidence="7">
    <location>
        <begin position="109"/>
        <end position="299"/>
    </location>
</feature>
<evidence type="ECO:0000313" key="8">
    <source>
        <dbReference type="EMBL" id="RDY66577.1"/>
    </source>
</evidence>
<feature type="chain" id="PRO_5017747294" evidence="6">
    <location>
        <begin position="24"/>
        <end position="321"/>
    </location>
</feature>
<keyword evidence="2" id="KW-0479">Metal-binding</keyword>
<dbReference type="InterPro" id="IPR036866">
    <property type="entry name" value="RibonucZ/Hydroxyglut_hydro"/>
</dbReference>
<evidence type="ECO:0000256" key="3">
    <source>
        <dbReference type="ARBA" id="ARBA00022801"/>
    </source>
</evidence>
<dbReference type="SMART" id="SM00849">
    <property type="entry name" value="Lactamase_B"/>
    <property type="match status" value="1"/>
</dbReference>
<keyword evidence="3 8" id="KW-0378">Hydrolase</keyword>
<evidence type="ECO:0000256" key="1">
    <source>
        <dbReference type="ARBA" id="ARBA00007749"/>
    </source>
</evidence>
<comment type="caution">
    <text evidence="8">The sequence shown here is derived from an EMBL/GenBank/DDBJ whole genome shotgun (WGS) entry which is preliminary data.</text>
</comment>
<evidence type="ECO:0000259" key="7">
    <source>
        <dbReference type="SMART" id="SM00849"/>
    </source>
</evidence>
<evidence type="ECO:0000256" key="2">
    <source>
        <dbReference type="ARBA" id="ARBA00022723"/>
    </source>
</evidence>
<dbReference type="SUPFAM" id="SSF56281">
    <property type="entry name" value="Metallo-hydrolase/oxidoreductase"/>
    <property type="match status" value="1"/>
</dbReference>
<dbReference type="RefSeq" id="WP_115842881.1">
    <property type="nucleotide sequence ID" value="NZ_CP183976.1"/>
</dbReference>
<comment type="similarity">
    <text evidence="1">Belongs to the metallo-beta-lactamase superfamily.</text>
</comment>
<dbReference type="InterPro" id="IPR001279">
    <property type="entry name" value="Metallo-B-lactamas"/>
</dbReference>
<keyword evidence="4" id="KW-0862">Zinc</keyword>
<name>A0A3D8VAX6_9GAMM</name>
<dbReference type="Proteomes" id="UP000256829">
    <property type="component" value="Unassembled WGS sequence"/>
</dbReference>
<dbReference type="InterPro" id="IPR051013">
    <property type="entry name" value="MBL_superfamily_lactonases"/>
</dbReference>
<evidence type="ECO:0000313" key="9">
    <source>
        <dbReference type="Proteomes" id="UP000256829"/>
    </source>
</evidence>
<evidence type="ECO:0000256" key="6">
    <source>
        <dbReference type="SAM" id="SignalP"/>
    </source>
</evidence>
<organism evidence="8 9">
    <name type="scientific">Lysobacter soli</name>
    <dbReference type="NCBI Taxonomy" id="453783"/>
    <lineage>
        <taxon>Bacteria</taxon>
        <taxon>Pseudomonadati</taxon>
        <taxon>Pseudomonadota</taxon>
        <taxon>Gammaproteobacteria</taxon>
        <taxon>Lysobacterales</taxon>
        <taxon>Lysobacteraceae</taxon>
        <taxon>Lysobacter</taxon>
    </lineage>
</organism>
<dbReference type="PANTHER" id="PTHR42978:SF6">
    <property type="entry name" value="QUORUM-QUENCHING LACTONASE YTNP-RELATED"/>
    <property type="match status" value="1"/>
</dbReference>
<dbReference type="GO" id="GO:0046872">
    <property type="term" value="F:metal ion binding"/>
    <property type="evidence" value="ECO:0007669"/>
    <property type="project" value="UniProtKB-KW"/>
</dbReference>
<accession>A0A3D8VAX6</accession>
<proteinExistence type="inferred from homology"/>
<dbReference type="CDD" id="cd07720">
    <property type="entry name" value="OPHC2-like_MBL-fold"/>
    <property type="match status" value="1"/>
</dbReference>
<dbReference type="AlphaFoldDB" id="A0A3D8VAX6"/>
<feature type="region of interest" description="Disordered" evidence="5">
    <location>
        <begin position="30"/>
        <end position="50"/>
    </location>
</feature>
<keyword evidence="9" id="KW-1185">Reference proteome</keyword>
<dbReference type="GO" id="GO:0016787">
    <property type="term" value="F:hydrolase activity"/>
    <property type="evidence" value="ECO:0007669"/>
    <property type="project" value="UniProtKB-KW"/>
</dbReference>
<evidence type="ECO:0000256" key="4">
    <source>
        <dbReference type="ARBA" id="ARBA00022833"/>
    </source>
</evidence>
<keyword evidence="6" id="KW-0732">Signal</keyword>
<dbReference type="PANTHER" id="PTHR42978">
    <property type="entry name" value="QUORUM-QUENCHING LACTONASE YTNP-RELATED-RELATED"/>
    <property type="match status" value="1"/>
</dbReference>
<evidence type="ECO:0000256" key="5">
    <source>
        <dbReference type="SAM" id="MobiDB-lite"/>
    </source>
</evidence>
<feature type="signal peptide" evidence="6">
    <location>
        <begin position="1"/>
        <end position="23"/>
    </location>
</feature>
<dbReference type="Gene3D" id="3.60.15.10">
    <property type="entry name" value="Ribonuclease Z/Hydroxyacylglutathione hydrolase-like"/>
    <property type="match status" value="1"/>
</dbReference>